<protein>
    <submittedName>
        <fullName evidence="1">Uncharacterized protein</fullName>
    </submittedName>
</protein>
<accession>A0ABQ9XP40</accession>
<reference evidence="1 2" key="1">
    <citation type="journal article" date="2022" name="bioRxiv">
        <title>Genomics of Preaxostyla Flagellates Illuminates Evolutionary Transitions and the Path Towards Mitochondrial Loss.</title>
        <authorList>
            <person name="Novak L.V.F."/>
            <person name="Treitli S.C."/>
            <person name="Pyrih J."/>
            <person name="Halakuc P."/>
            <person name="Pipaliya S.V."/>
            <person name="Vacek V."/>
            <person name="Brzon O."/>
            <person name="Soukal P."/>
            <person name="Eme L."/>
            <person name="Dacks J.B."/>
            <person name="Karnkowska A."/>
            <person name="Elias M."/>
            <person name="Hampl V."/>
        </authorList>
    </citation>
    <scope>NUCLEOTIDE SEQUENCE [LARGE SCALE GENOMIC DNA]</scope>
    <source>
        <strain evidence="1">NAU3</strain>
        <tissue evidence="1">Gut</tissue>
    </source>
</reference>
<evidence type="ECO:0000313" key="2">
    <source>
        <dbReference type="Proteomes" id="UP001281761"/>
    </source>
</evidence>
<proteinExistence type="predicted"/>
<keyword evidence="2" id="KW-1185">Reference proteome</keyword>
<evidence type="ECO:0000313" key="1">
    <source>
        <dbReference type="EMBL" id="KAK2953294.1"/>
    </source>
</evidence>
<gene>
    <name evidence="1" type="ORF">BLNAU_11757</name>
</gene>
<sequence>MEQHSGHEDFRTGIETDKHQRTLLSPILISGRSFITSQIVPNHLFATQLSYLILSLIQPLPTWFRRQFTAYPPTCLFVVHKHFPHFSRTPLFVPFNSVKAHSQHSSKRNAT</sequence>
<dbReference type="Proteomes" id="UP001281761">
    <property type="component" value="Unassembled WGS sequence"/>
</dbReference>
<comment type="caution">
    <text evidence="1">The sequence shown here is derived from an EMBL/GenBank/DDBJ whole genome shotgun (WGS) entry which is preliminary data.</text>
</comment>
<organism evidence="1 2">
    <name type="scientific">Blattamonas nauphoetae</name>
    <dbReference type="NCBI Taxonomy" id="2049346"/>
    <lineage>
        <taxon>Eukaryota</taxon>
        <taxon>Metamonada</taxon>
        <taxon>Preaxostyla</taxon>
        <taxon>Oxymonadida</taxon>
        <taxon>Blattamonas</taxon>
    </lineage>
</organism>
<dbReference type="EMBL" id="JARBJD010000093">
    <property type="protein sequence ID" value="KAK2953294.1"/>
    <property type="molecule type" value="Genomic_DNA"/>
</dbReference>
<name>A0ABQ9XP40_9EUKA</name>